<dbReference type="InterPro" id="IPR013783">
    <property type="entry name" value="Ig-like_fold"/>
</dbReference>
<dbReference type="InterPro" id="IPR056822">
    <property type="entry name" value="TEN_NHL"/>
</dbReference>
<evidence type="ECO:0000313" key="3">
    <source>
        <dbReference type="Proteomes" id="UP000574369"/>
    </source>
</evidence>
<evidence type="ECO:0000259" key="1">
    <source>
        <dbReference type="PROSITE" id="PS50093"/>
    </source>
</evidence>
<dbReference type="SUPFAM" id="SSF49299">
    <property type="entry name" value="PKD domain"/>
    <property type="match status" value="3"/>
</dbReference>
<dbReference type="InterPro" id="IPR000601">
    <property type="entry name" value="PKD_dom"/>
</dbReference>
<dbReference type="PROSITE" id="PS50093">
    <property type="entry name" value="PKD"/>
    <property type="match status" value="3"/>
</dbReference>
<accession>A0ABR6GQR1</accession>
<feature type="domain" description="PKD" evidence="1">
    <location>
        <begin position="161"/>
        <end position="217"/>
    </location>
</feature>
<dbReference type="PANTHER" id="PTHR13833:SF71">
    <property type="entry name" value="NHL DOMAIN-CONTAINING PROTEIN"/>
    <property type="match status" value="1"/>
</dbReference>
<dbReference type="Pfam" id="PF00801">
    <property type="entry name" value="PKD"/>
    <property type="match status" value="1"/>
</dbReference>
<dbReference type="SUPFAM" id="SSF101898">
    <property type="entry name" value="NHL repeat"/>
    <property type="match status" value="1"/>
</dbReference>
<feature type="domain" description="PKD" evidence="1">
    <location>
        <begin position="336"/>
        <end position="386"/>
    </location>
</feature>
<dbReference type="PANTHER" id="PTHR13833">
    <property type="match status" value="1"/>
</dbReference>
<dbReference type="RefSeq" id="WP_184294330.1">
    <property type="nucleotide sequence ID" value="NZ_JACHXO010000002.1"/>
</dbReference>
<dbReference type="CDD" id="cd00146">
    <property type="entry name" value="PKD"/>
    <property type="match status" value="2"/>
</dbReference>
<keyword evidence="3" id="KW-1185">Reference proteome</keyword>
<dbReference type="Gene3D" id="2.120.10.30">
    <property type="entry name" value="TolB, C-terminal domain"/>
    <property type="match status" value="5"/>
</dbReference>
<evidence type="ECO:0000313" key="2">
    <source>
        <dbReference type="EMBL" id="MBB3194041.1"/>
    </source>
</evidence>
<feature type="domain" description="PKD" evidence="1">
    <location>
        <begin position="48"/>
        <end position="130"/>
    </location>
</feature>
<proteinExistence type="predicted"/>
<dbReference type="Gene3D" id="2.60.40.10">
    <property type="entry name" value="Immunoglobulins"/>
    <property type="match status" value="3"/>
</dbReference>
<dbReference type="InterPro" id="IPR011042">
    <property type="entry name" value="6-blade_b-propeller_TolB-like"/>
</dbReference>
<dbReference type="Proteomes" id="UP000574369">
    <property type="component" value="Unassembled WGS sequence"/>
</dbReference>
<dbReference type="SUPFAM" id="SSF63829">
    <property type="entry name" value="Calcium-dependent phosphotriesterase"/>
    <property type="match status" value="2"/>
</dbReference>
<organism evidence="2 3">
    <name type="scientific">Roseateles terrae</name>
    <dbReference type="NCBI Taxonomy" id="431060"/>
    <lineage>
        <taxon>Bacteria</taxon>
        <taxon>Pseudomonadati</taxon>
        <taxon>Pseudomonadota</taxon>
        <taxon>Betaproteobacteria</taxon>
        <taxon>Burkholderiales</taxon>
        <taxon>Sphaerotilaceae</taxon>
        <taxon>Roseateles</taxon>
    </lineage>
</organism>
<dbReference type="SMART" id="SM00089">
    <property type="entry name" value="PKD"/>
    <property type="match status" value="3"/>
</dbReference>
<gene>
    <name evidence="2" type="ORF">FHS28_001426</name>
</gene>
<dbReference type="Pfam" id="PF18911">
    <property type="entry name" value="PKD_4"/>
    <property type="match status" value="2"/>
</dbReference>
<dbReference type="Pfam" id="PF25021">
    <property type="entry name" value="TEN_NHL"/>
    <property type="match status" value="2"/>
</dbReference>
<dbReference type="Gene3D" id="2.40.10.500">
    <property type="match status" value="1"/>
</dbReference>
<sequence length="1014" mass="104962">MATGARASGWAARCVAGIMLVLLSACGGGGGGGAGPDAGPGGTQARLGVVISEASGKATLIGEPATFTATAYGGRGPYSYRWTFVDGTETERAEGTISHVFTITGSQQVLVVVKDATGNTARATTTINVEDRSGLTLWVPPSLSVGQPLAPQINVDNSTVVALDWDLGDGRTAQGKAPALAYFNKGQYVLTLVATYSNGVKRTATATVNVDTDAPALSVSIPAGNIYPGNYVTIKVGPDLRTFESLHLFVNGKDAGYTSTGFSLPKAGTYEVRFERTNATGAIASASLAVTVLDPVPPSGLALQMPAATTSTLERWATQQFSVKVAVGDGNHGNKYQWDFGDGQTESSEYNTWINHTYRAAGVYTLTLTATNDYGLSATATGTVVVGPRQEITLLAGQGVVGTQVDGPALQARFMQPQALAFDASSNLFINDYANAALRKLSVDGNVSTVKMPSYCSAGYSRQMALAPYGDGNIDVYSSCGGLVRLYPGAPSIDQNSIAYPVGSEVSITQMARAPDGALVMAGSGVLRRLETDGRVTYLAGVLNTSGGLDGTGANATFDSIRGIGFDNSGQLYVADYLRIRKVTSTGEVTTLAGQQTWSTGFDGQGTSAAFGPIKDMSVASDGTMYVLQENGAIRQVTAAGAVTTLPVAADNSLSGIAVAPNGTLVVSRAGTDAVYKVQPNGSLTLLAGIPPTRARVDGRGNAAVFWETQGVAEGPSGALYVADSNNHALRKVLRDGTVTTLAVFSSNGVQVYGSTPFYQGVPMLGEVAVDAQENVYVADAFMNVIRKVAPDGTQSILAGQPGSSGYANGPAQQALFYSPLGVAVDAAGNVYVSDLTHTIRKISPAGVVSLVAGVPRTADLRNGAASQANFNFPTHLAAAADGTLYVADYGNNVVRKITPEGEVSTVAGRRGASCSIDGPLGTNCTPQPMGLSLDTVNGDLYIATSVGVMRLRPDGWVEELMQSNNYPYGRRTNLGPIYGYNTWIASPQSVAVLSDRQLAITTGDAVLVTSFKP</sequence>
<dbReference type="InterPro" id="IPR035986">
    <property type="entry name" value="PKD_dom_sf"/>
</dbReference>
<reference evidence="2 3" key="1">
    <citation type="submission" date="2020-08" db="EMBL/GenBank/DDBJ databases">
        <title>Genomic Encyclopedia of Type Strains, Phase III (KMG-III): the genomes of soil and plant-associated and newly described type strains.</title>
        <authorList>
            <person name="Whitman W."/>
        </authorList>
    </citation>
    <scope>NUCLEOTIDE SEQUENCE [LARGE SCALE GENOMIC DNA]</scope>
    <source>
        <strain evidence="2 3">CECT 7247</strain>
    </source>
</reference>
<dbReference type="PROSITE" id="PS51257">
    <property type="entry name" value="PROKAR_LIPOPROTEIN"/>
    <property type="match status" value="1"/>
</dbReference>
<name>A0ABR6GQR1_9BURK</name>
<dbReference type="InterPro" id="IPR022409">
    <property type="entry name" value="PKD/Chitinase_dom"/>
</dbReference>
<dbReference type="EMBL" id="JACHXO010000002">
    <property type="protein sequence ID" value="MBB3194041.1"/>
    <property type="molecule type" value="Genomic_DNA"/>
</dbReference>
<comment type="caution">
    <text evidence="2">The sequence shown here is derived from an EMBL/GenBank/DDBJ whole genome shotgun (WGS) entry which is preliminary data.</text>
</comment>
<protein>
    <submittedName>
        <fullName evidence="2">PKD repeat protein</fullName>
    </submittedName>
</protein>